<evidence type="ECO:0000313" key="1">
    <source>
        <dbReference type="EMBL" id="JAS35740.1"/>
    </source>
</evidence>
<organism evidence="1">
    <name type="scientific">Clastoptera arizonana</name>
    <name type="common">Arizona spittle bug</name>
    <dbReference type="NCBI Taxonomy" id="38151"/>
    <lineage>
        <taxon>Eukaryota</taxon>
        <taxon>Metazoa</taxon>
        <taxon>Ecdysozoa</taxon>
        <taxon>Arthropoda</taxon>
        <taxon>Hexapoda</taxon>
        <taxon>Insecta</taxon>
        <taxon>Pterygota</taxon>
        <taxon>Neoptera</taxon>
        <taxon>Paraneoptera</taxon>
        <taxon>Hemiptera</taxon>
        <taxon>Auchenorrhyncha</taxon>
        <taxon>Cercopoidea</taxon>
        <taxon>Clastopteridae</taxon>
        <taxon>Clastoptera</taxon>
    </lineage>
</organism>
<accession>A0A1B6ECX8</accession>
<feature type="non-terminal residue" evidence="1">
    <location>
        <position position="1"/>
    </location>
</feature>
<reference evidence="1" key="1">
    <citation type="submission" date="2015-12" db="EMBL/GenBank/DDBJ databases">
        <title>De novo transcriptome assembly of four potential Pierce s Disease insect vectors from Arizona vineyards.</title>
        <authorList>
            <person name="Tassone E.E."/>
        </authorList>
    </citation>
    <scope>NUCLEOTIDE SEQUENCE</scope>
</reference>
<dbReference type="EMBL" id="GEDC01001558">
    <property type="protein sequence ID" value="JAS35740.1"/>
    <property type="molecule type" value="Transcribed_RNA"/>
</dbReference>
<dbReference type="AlphaFoldDB" id="A0A1B6ECX8"/>
<protein>
    <submittedName>
        <fullName evidence="1">Uncharacterized protein</fullName>
    </submittedName>
</protein>
<gene>
    <name evidence="2" type="ORF">g.25296</name>
    <name evidence="1" type="ORF">g.25297</name>
</gene>
<proteinExistence type="predicted"/>
<evidence type="ECO:0000313" key="2">
    <source>
        <dbReference type="EMBL" id="JAS37291.1"/>
    </source>
</evidence>
<name>A0A1B6ECX8_9HEMI</name>
<sequence length="146" mass="17096">NIFSTMVALKAGRLGSYWSGSATPINTHKVFVRDRVLKKIKDLLRNKELFVKVPEKMDAMHTFTLKTLYQDLNYRENEEDVDVFLYYMLQLGVFTASVKEKDHVKIYIPNTETKNMIYNLQQRGLEWKGILIPNITLGDPENLYDF</sequence>
<dbReference type="EMBL" id="GEDC01000007">
    <property type="protein sequence ID" value="JAS37291.1"/>
    <property type="molecule type" value="Transcribed_RNA"/>
</dbReference>